<protein>
    <submittedName>
        <fullName evidence="6">Uncharacterized protein</fullName>
    </submittedName>
</protein>
<keyword evidence="7" id="KW-1185">Reference proteome</keyword>
<evidence type="ECO:0000313" key="7">
    <source>
        <dbReference type="Proteomes" id="UP000008370"/>
    </source>
</evidence>
<sequence>WLWPIRGILYAVTRPRVIMSVRGTLLKSLGSSAVLFSILAFFTYLPQAAFLSLFTGPLGPILALFLLGAESIFLLTFLAKPLFLEPALQQVFDQTLIDNGQRQLVQQGKTKFSVTSESRNALLRPLQALSRDGIVRYLLTLPLNAIPVLGTVLFLAINGHRAGPSWHARYFQLKGFDSATRKSFIEKHRPEYTAFGVAALLFNFIPVVGLVFTFTNTVGAALWAANVE</sequence>
<dbReference type="PANTHER" id="PTHR34292:SF2">
    <property type="entry name" value="OUTER SPORE WALL PROTEIN LDS1"/>
    <property type="match status" value="1"/>
</dbReference>
<dbReference type="STRING" id="650164.K5WKA2"/>
<feature type="transmembrane region" description="Helical" evidence="5">
    <location>
        <begin position="192"/>
        <end position="225"/>
    </location>
</feature>
<keyword evidence="4 5" id="KW-0472">Membrane</keyword>
<dbReference type="HOGENOM" id="CLU_062645_0_0_1"/>
<keyword evidence="3 5" id="KW-1133">Transmembrane helix</keyword>
<dbReference type="InterPro" id="IPR052786">
    <property type="entry name" value="Spore_wall_assembly"/>
</dbReference>
<dbReference type="GeneID" id="18920266"/>
<evidence type="ECO:0000256" key="2">
    <source>
        <dbReference type="ARBA" id="ARBA00022692"/>
    </source>
</evidence>
<reference evidence="6 7" key="1">
    <citation type="journal article" date="2012" name="BMC Genomics">
        <title>Comparative genomics of the white-rot fungi, Phanerochaete carnosa and P. chrysosporium, to elucidate the genetic basis of the distinct wood types they colonize.</title>
        <authorList>
            <person name="Suzuki H."/>
            <person name="MacDonald J."/>
            <person name="Syed K."/>
            <person name="Salamov A."/>
            <person name="Hori C."/>
            <person name="Aerts A."/>
            <person name="Henrissat B."/>
            <person name="Wiebenga A."/>
            <person name="vanKuyk P.A."/>
            <person name="Barry K."/>
            <person name="Lindquist E."/>
            <person name="LaButti K."/>
            <person name="Lapidus A."/>
            <person name="Lucas S."/>
            <person name="Coutinho P."/>
            <person name="Gong Y."/>
            <person name="Samejima M."/>
            <person name="Mahadevan R."/>
            <person name="Abou-Zaid M."/>
            <person name="de Vries R.P."/>
            <person name="Igarashi K."/>
            <person name="Yadav J.S."/>
            <person name="Grigoriev I.V."/>
            <person name="Master E.R."/>
        </authorList>
    </citation>
    <scope>NUCLEOTIDE SEQUENCE [LARGE SCALE GENOMIC DNA]</scope>
    <source>
        <strain evidence="6 7">HHB-10118-sp</strain>
    </source>
</reference>
<dbReference type="InParanoid" id="K5WKA2"/>
<dbReference type="KEGG" id="pco:PHACADRAFT_71091"/>
<feature type="transmembrane region" description="Helical" evidence="5">
    <location>
        <begin position="134"/>
        <end position="157"/>
    </location>
</feature>
<proteinExistence type="predicted"/>
<name>K5WKA2_PHACS</name>
<feature type="non-terminal residue" evidence="6">
    <location>
        <position position="1"/>
    </location>
</feature>
<comment type="subcellular location">
    <subcellularLocation>
        <location evidence="1">Membrane</location>
        <topology evidence="1">Multi-pass membrane protein</topology>
    </subcellularLocation>
</comment>
<feature type="non-terminal residue" evidence="6">
    <location>
        <position position="228"/>
    </location>
</feature>
<organism evidence="6 7">
    <name type="scientific">Phanerochaete carnosa (strain HHB-10118-sp)</name>
    <name type="common">White-rot fungus</name>
    <name type="synonym">Peniophora carnosa</name>
    <dbReference type="NCBI Taxonomy" id="650164"/>
    <lineage>
        <taxon>Eukaryota</taxon>
        <taxon>Fungi</taxon>
        <taxon>Dikarya</taxon>
        <taxon>Basidiomycota</taxon>
        <taxon>Agaricomycotina</taxon>
        <taxon>Agaricomycetes</taxon>
        <taxon>Polyporales</taxon>
        <taxon>Phanerochaetaceae</taxon>
        <taxon>Phanerochaete</taxon>
    </lineage>
</organism>
<evidence type="ECO:0000313" key="6">
    <source>
        <dbReference type="EMBL" id="EKM50697.1"/>
    </source>
</evidence>
<dbReference type="Pfam" id="PF07264">
    <property type="entry name" value="EI24"/>
    <property type="match status" value="1"/>
</dbReference>
<dbReference type="EMBL" id="JH930478">
    <property type="protein sequence ID" value="EKM50697.1"/>
    <property type="molecule type" value="Genomic_DNA"/>
</dbReference>
<evidence type="ECO:0000256" key="3">
    <source>
        <dbReference type="ARBA" id="ARBA00022989"/>
    </source>
</evidence>
<dbReference type="Proteomes" id="UP000008370">
    <property type="component" value="Unassembled WGS sequence"/>
</dbReference>
<dbReference type="InterPro" id="IPR059112">
    <property type="entry name" value="CysZ/EI24"/>
</dbReference>
<keyword evidence="2 5" id="KW-0812">Transmembrane</keyword>
<feature type="transmembrane region" description="Helical" evidence="5">
    <location>
        <begin position="24"/>
        <end position="45"/>
    </location>
</feature>
<dbReference type="AlphaFoldDB" id="K5WKA2"/>
<evidence type="ECO:0000256" key="1">
    <source>
        <dbReference type="ARBA" id="ARBA00004141"/>
    </source>
</evidence>
<gene>
    <name evidence="6" type="ORF">PHACADRAFT_71091</name>
</gene>
<dbReference type="PANTHER" id="PTHR34292">
    <property type="entry name" value="OUTER SPORE WALL PROTEIN LDS1"/>
    <property type="match status" value="1"/>
</dbReference>
<accession>K5WKA2</accession>
<dbReference type="OrthoDB" id="2107885at2759"/>
<evidence type="ECO:0000256" key="5">
    <source>
        <dbReference type="SAM" id="Phobius"/>
    </source>
</evidence>
<dbReference type="RefSeq" id="XP_007400961.1">
    <property type="nucleotide sequence ID" value="XM_007400899.1"/>
</dbReference>
<evidence type="ECO:0000256" key="4">
    <source>
        <dbReference type="ARBA" id="ARBA00023136"/>
    </source>
</evidence>
<feature type="transmembrane region" description="Helical" evidence="5">
    <location>
        <begin position="57"/>
        <end position="79"/>
    </location>
</feature>